<accession>A0A2N6VJ48</accession>
<proteinExistence type="predicted"/>
<dbReference type="GO" id="GO:0008168">
    <property type="term" value="F:methyltransferase activity"/>
    <property type="evidence" value="ECO:0007669"/>
    <property type="project" value="UniProtKB-KW"/>
</dbReference>
<dbReference type="AlphaFoldDB" id="A0A2N6VJ48"/>
<protein>
    <submittedName>
        <fullName evidence="1">23S rRNA methyltransferase</fullName>
    </submittedName>
</protein>
<keyword evidence="1" id="KW-0489">Methyltransferase</keyword>
<evidence type="ECO:0000313" key="1">
    <source>
        <dbReference type="EMBL" id="PMD04053.1"/>
    </source>
</evidence>
<comment type="caution">
    <text evidence="1">The sequence shown here is derived from an EMBL/GenBank/DDBJ whole genome shotgun (WGS) entry which is preliminary data.</text>
</comment>
<name>A0A2N6VJ48_9MICO</name>
<dbReference type="GO" id="GO:0032259">
    <property type="term" value="P:methylation"/>
    <property type="evidence" value="ECO:0007669"/>
    <property type="project" value="UniProtKB-KW"/>
</dbReference>
<organism evidence="1 2">
    <name type="scientific">Brevibacterium paucivorans</name>
    <dbReference type="NCBI Taxonomy" id="170994"/>
    <lineage>
        <taxon>Bacteria</taxon>
        <taxon>Bacillati</taxon>
        <taxon>Actinomycetota</taxon>
        <taxon>Actinomycetes</taxon>
        <taxon>Micrococcales</taxon>
        <taxon>Brevibacteriaceae</taxon>
        <taxon>Brevibacterium</taxon>
    </lineage>
</organism>
<sequence>MFCAHYAADRCRTCSLIEVPTDQRLTRIERELAANIEHALADRSPDAVFADPITSADSGFRNTAKMAVGGTVNEPTLGILDENFAGIDLSDCPLY</sequence>
<gene>
    <name evidence="1" type="ORF">CJ199_14335</name>
</gene>
<keyword evidence="1" id="KW-0808">Transferase</keyword>
<reference evidence="1 2" key="1">
    <citation type="submission" date="2017-09" db="EMBL/GenBank/DDBJ databases">
        <title>Bacterial strain isolated from the female urinary microbiota.</title>
        <authorList>
            <person name="Thomas-White K."/>
            <person name="Kumar N."/>
            <person name="Forster S."/>
            <person name="Putonti C."/>
            <person name="Lawley T."/>
            <person name="Wolfe A.J."/>
        </authorList>
    </citation>
    <scope>NUCLEOTIDE SEQUENCE [LARGE SCALE GENOMIC DNA]</scope>
    <source>
        <strain evidence="1 2">UMB1301</strain>
    </source>
</reference>
<dbReference type="Proteomes" id="UP000235598">
    <property type="component" value="Unassembled WGS sequence"/>
</dbReference>
<feature type="non-terminal residue" evidence="1">
    <location>
        <position position="95"/>
    </location>
</feature>
<evidence type="ECO:0000313" key="2">
    <source>
        <dbReference type="Proteomes" id="UP000235598"/>
    </source>
</evidence>
<dbReference type="EMBL" id="PNHK01000428">
    <property type="protein sequence ID" value="PMD04053.1"/>
    <property type="molecule type" value="Genomic_DNA"/>
</dbReference>